<sequence length="65" mass="7010">MNSAEGQEALESMVGQMLAAKLKQLGAPEEVVNRTVSSLSFDDIRKCLSLTEADLKKAFAKILLA</sequence>
<name>A0A238TA29_9NEIS</name>
<dbReference type="EMBL" id="FXUV01000085">
    <property type="protein sequence ID" value="SMQ13620.1"/>
    <property type="molecule type" value="Genomic_DNA"/>
</dbReference>
<organism evidence="2 3">
    <name type="scientific">Kingella negevensis</name>
    <dbReference type="NCBI Taxonomy" id="1522312"/>
    <lineage>
        <taxon>Bacteria</taxon>
        <taxon>Pseudomonadati</taxon>
        <taxon>Pseudomonadota</taxon>
        <taxon>Betaproteobacteria</taxon>
        <taxon>Neisseriales</taxon>
        <taxon>Neisseriaceae</taxon>
        <taxon>Kingella</taxon>
    </lineage>
</organism>
<dbReference type="RefSeq" id="WP_095063517.1">
    <property type="nucleotide sequence ID" value="NZ_FXUV02000020.1"/>
</dbReference>
<dbReference type="AlphaFoldDB" id="A0A238TA29"/>
<accession>A0A238TA29</accession>
<reference evidence="2 3" key="2">
    <citation type="submission" date="2017-06" db="EMBL/GenBank/DDBJ databases">
        <authorList>
            <person name="Kim H.J."/>
            <person name="Triplett B.A."/>
        </authorList>
    </citation>
    <scope>NUCLEOTIDE SEQUENCE [LARGE SCALE GENOMIC DNA]</scope>
    <source>
        <strain evidence="2">Kingella_eburonensis</strain>
    </source>
</reference>
<evidence type="ECO:0000313" key="3">
    <source>
        <dbReference type="Proteomes" id="UP000215450"/>
    </source>
</evidence>
<evidence type="ECO:0000313" key="2">
    <source>
        <dbReference type="EMBL" id="SNB66664.1"/>
    </source>
</evidence>
<dbReference type="EMBL" id="FXUV02000020">
    <property type="protein sequence ID" value="SNB66664.1"/>
    <property type="molecule type" value="Genomic_DNA"/>
</dbReference>
<reference evidence="1" key="1">
    <citation type="submission" date="2017-05" db="EMBL/GenBank/DDBJ databases">
        <authorList>
            <person name="Song R."/>
            <person name="Chenine A.L."/>
            <person name="Ruprecht R.M."/>
        </authorList>
    </citation>
    <scope>NUCLEOTIDE SEQUENCE</scope>
    <source>
        <strain evidence="1">Kingella_eburonensis</strain>
    </source>
</reference>
<dbReference type="OrthoDB" id="8613522at2"/>
<evidence type="ECO:0008006" key="4">
    <source>
        <dbReference type="Google" id="ProtNLM"/>
    </source>
</evidence>
<proteinExistence type="predicted"/>
<protein>
    <recommendedName>
        <fullName evidence="4">DUF4351 domain-containing protein</fullName>
    </recommendedName>
</protein>
<gene>
    <name evidence="1" type="ORF">KEBURONENSIS_00687</name>
    <name evidence="2" type="ORF">KEBURONENSIS_01167</name>
</gene>
<dbReference type="STRING" id="1522312.GCA_900177895_02238"/>
<keyword evidence="3" id="KW-1185">Reference proteome</keyword>
<evidence type="ECO:0000313" key="1">
    <source>
        <dbReference type="EMBL" id="SMQ13620.1"/>
    </source>
</evidence>
<dbReference type="Proteomes" id="UP000215450">
    <property type="component" value="Unassembled WGS sequence"/>
</dbReference>